<dbReference type="InterPro" id="IPR029039">
    <property type="entry name" value="Flavoprotein-like_sf"/>
</dbReference>
<keyword evidence="7" id="KW-1185">Reference proteome</keyword>
<feature type="domain" description="4Fe-4S ferredoxin-type" evidence="5">
    <location>
        <begin position="180"/>
        <end position="209"/>
    </location>
</feature>
<dbReference type="InterPro" id="IPR026816">
    <property type="entry name" value="Flavodoxin_dom"/>
</dbReference>
<dbReference type="eggNOG" id="COG0437">
    <property type="taxonomic scope" value="Bacteria"/>
</dbReference>
<dbReference type="KEGG" id="cbv:U729_2170"/>
<evidence type="ECO:0000259" key="4">
    <source>
        <dbReference type="PROSITE" id="PS50902"/>
    </source>
</evidence>
<protein>
    <submittedName>
        <fullName evidence="6">4Fe-4S dicluster domain protein</fullName>
    </submittedName>
</protein>
<dbReference type="RefSeq" id="WP_039316872.1">
    <property type="nucleotide sequence ID" value="NZ_CP006905.1"/>
</dbReference>
<dbReference type="Pfam" id="PF00037">
    <property type="entry name" value="Fer4"/>
    <property type="match status" value="1"/>
</dbReference>
<dbReference type="HOGENOM" id="CLU_068049_0_0_9"/>
<evidence type="ECO:0000259" key="5">
    <source>
        <dbReference type="PROSITE" id="PS51379"/>
    </source>
</evidence>
<dbReference type="GO" id="GO:0046872">
    <property type="term" value="F:metal ion binding"/>
    <property type="evidence" value="ECO:0007669"/>
    <property type="project" value="UniProtKB-KW"/>
</dbReference>
<dbReference type="OrthoDB" id="9813995at2"/>
<keyword evidence="3" id="KW-0411">Iron-sulfur</keyword>
<dbReference type="PROSITE" id="PS50902">
    <property type="entry name" value="FLAVODOXIN_LIKE"/>
    <property type="match status" value="1"/>
</dbReference>
<dbReference type="GO" id="GO:0016651">
    <property type="term" value="F:oxidoreductase activity, acting on NAD(P)H"/>
    <property type="evidence" value="ECO:0007669"/>
    <property type="project" value="UniProtKB-ARBA"/>
</dbReference>
<reference evidence="6 7" key="1">
    <citation type="journal article" date="2015" name="Infect. Genet. Evol.">
        <title>Genomic sequences of six botulinum neurotoxin-producing strains representing three clostridial species illustrate the mobility and diversity of botulinum neurotoxin genes.</title>
        <authorList>
            <person name="Smith T.J."/>
            <person name="Hill K.K."/>
            <person name="Xie G."/>
            <person name="Foley B.T."/>
            <person name="Williamson C.H."/>
            <person name="Foster J.T."/>
            <person name="Johnson S.L."/>
            <person name="Chertkov O."/>
            <person name="Teshima H."/>
            <person name="Gibbons H.S."/>
            <person name="Johnsky L.A."/>
            <person name="Karavis M.A."/>
            <person name="Smith L.A."/>
        </authorList>
    </citation>
    <scope>NUCLEOTIDE SEQUENCE [LARGE SCALE GENOMIC DNA]</scope>
    <source>
        <strain evidence="6">Sullivan</strain>
    </source>
</reference>
<dbReference type="PROSITE" id="PS00198">
    <property type="entry name" value="4FE4S_FER_1"/>
    <property type="match status" value="2"/>
</dbReference>
<keyword evidence="2" id="KW-0408">Iron</keyword>
<evidence type="ECO:0000256" key="1">
    <source>
        <dbReference type="ARBA" id="ARBA00022723"/>
    </source>
</evidence>
<dbReference type="EMBL" id="CP006905">
    <property type="protein sequence ID" value="AIY85101.1"/>
    <property type="molecule type" value="Genomic_DNA"/>
</dbReference>
<evidence type="ECO:0000256" key="3">
    <source>
        <dbReference type="ARBA" id="ARBA00023014"/>
    </source>
</evidence>
<accession>A0A0A7G251</accession>
<dbReference type="Gene3D" id="3.40.50.360">
    <property type="match status" value="1"/>
</dbReference>
<evidence type="ECO:0000313" key="6">
    <source>
        <dbReference type="EMBL" id="AIY85101.1"/>
    </source>
</evidence>
<organism evidence="6 7">
    <name type="scientific">Clostridium baratii str. Sullivan</name>
    <dbReference type="NCBI Taxonomy" id="1415775"/>
    <lineage>
        <taxon>Bacteria</taxon>
        <taxon>Bacillati</taxon>
        <taxon>Bacillota</taxon>
        <taxon>Clostridia</taxon>
        <taxon>Eubacteriales</taxon>
        <taxon>Clostridiaceae</taxon>
        <taxon>Clostridium</taxon>
    </lineage>
</organism>
<dbReference type="Proteomes" id="UP000030635">
    <property type="component" value="Chromosome"/>
</dbReference>
<gene>
    <name evidence="6" type="ORF">U729_2170</name>
</gene>
<dbReference type="GO" id="GO:0010181">
    <property type="term" value="F:FMN binding"/>
    <property type="evidence" value="ECO:0007669"/>
    <property type="project" value="InterPro"/>
</dbReference>
<dbReference type="InterPro" id="IPR017900">
    <property type="entry name" value="4Fe4S_Fe_S_CS"/>
</dbReference>
<dbReference type="Pfam" id="PF12724">
    <property type="entry name" value="Flavodoxin_5"/>
    <property type="match status" value="1"/>
</dbReference>
<feature type="domain" description="Flavodoxin-like" evidence="4">
    <location>
        <begin position="1"/>
        <end position="137"/>
    </location>
</feature>
<sequence length="247" mass="27820">MILYFSGTGNSRYVAKEIGKVIEDKVISINEILKSKNKDNIESEKSLVFVCPTYAWRIPRVVSEFIREANFKNTKEVYFILTCGGETGEAVKYIKKLCMEKGFNLKGFASVVMPDNYIVMYDTPDEEKANKIIEGATEKISYIAECIRDGKELEEEKSKLGGSLKSGLVNSLFYSAFVKAKGFYSTDKCISCGKCAKLCPLNNINIVDRRPQWGANCTHCMACICGCPAQAIEYKNKTKGRNRYYLK</sequence>
<evidence type="ECO:0000313" key="7">
    <source>
        <dbReference type="Proteomes" id="UP000030635"/>
    </source>
</evidence>
<dbReference type="InterPro" id="IPR047964">
    <property type="entry name" value="EFR1-like"/>
</dbReference>
<dbReference type="Gene3D" id="3.30.70.20">
    <property type="match status" value="1"/>
</dbReference>
<name>A0A0A7G251_9CLOT</name>
<dbReference type="SUPFAM" id="SSF54862">
    <property type="entry name" value="4Fe-4S ferredoxins"/>
    <property type="match status" value="1"/>
</dbReference>
<dbReference type="InterPro" id="IPR008254">
    <property type="entry name" value="Flavodoxin/NO_synth"/>
</dbReference>
<feature type="domain" description="4Fe-4S ferredoxin-type" evidence="5">
    <location>
        <begin position="216"/>
        <end position="237"/>
    </location>
</feature>
<dbReference type="GO" id="GO:0051536">
    <property type="term" value="F:iron-sulfur cluster binding"/>
    <property type="evidence" value="ECO:0007669"/>
    <property type="project" value="UniProtKB-KW"/>
</dbReference>
<evidence type="ECO:0000256" key="2">
    <source>
        <dbReference type="ARBA" id="ARBA00023004"/>
    </source>
</evidence>
<proteinExistence type="predicted"/>
<dbReference type="SUPFAM" id="SSF52218">
    <property type="entry name" value="Flavoproteins"/>
    <property type="match status" value="1"/>
</dbReference>
<dbReference type="AlphaFoldDB" id="A0A0A7G251"/>
<keyword evidence="1" id="KW-0479">Metal-binding</keyword>
<dbReference type="NCBIfam" id="NF038196">
    <property type="entry name" value="ferrodoxin_EFR1"/>
    <property type="match status" value="1"/>
</dbReference>
<dbReference type="PROSITE" id="PS51379">
    <property type="entry name" value="4FE4S_FER_2"/>
    <property type="match status" value="2"/>
</dbReference>
<dbReference type="InterPro" id="IPR017896">
    <property type="entry name" value="4Fe4S_Fe-S-bd"/>
</dbReference>
<dbReference type="eggNOG" id="COG0716">
    <property type="taxonomic scope" value="Bacteria"/>
</dbReference>